<feature type="region of interest" description="Disordered" evidence="1">
    <location>
        <begin position="86"/>
        <end position="119"/>
    </location>
</feature>
<keyword evidence="3" id="KW-1185">Reference proteome</keyword>
<evidence type="ECO:0000313" key="2">
    <source>
        <dbReference type="EMBL" id="MDI3386578.1"/>
    </source>
</evidence>
<feature type="region of interest" description="Disordered" evidence="1">
    <location>
        <begin position="1"/>
        <end position="66"/>
    </location>
</feature>
<protein>
    <recommendedName>
        <fullName evidence="4">Flp pilus assembly protein RcpC/CpaB domain-containing protein</fullName>
    </recommendedName>
</protein>
<evidence type="ECO:0000313" key="3">
    <source>
        <dbReference type="Proteomes" id="UP001224661"/>
    </source>
</evidence>
<dbReference type="EMBL" id="JASCIR010000006">
    <property type="protein sequence ID" value="MDI3386578.1"/>
    <property type="molecule type" value="Genomic_DNA"/>
</dbReference>
<feature type="compositionally biased region" description="Basic residues" evidence="1">
    <location>
        <begin position="54"/>
        <end position="66"/>
    </location>
</feature>
<comment type="caution">
    <text evidence="2">The sequence shown here is derived from an EMBL/GenBank/DDBJ whole genome shotgun (WGS) entry which is preliminary data.</text>
</comment>
<proteinExistence type="predicted"/>
<organism evidence="2 3">
    <name type="scientific">Streptomyces solicavernae</name>
    <dbReference type="NCBI Taxonomy" id="3043614"/>
    <lineage>
        <taxon>Bacteria</taxon>
        <taxon>Bacillati</taxon>
        <taxon>Actinomycetota</taxon>
        <taxon>Actinomycetes</taxon>
        <taxon>Kitasatosporales</taxon>
        <taxon>Streptomycetaceae</taxon>
        <taxon>Streptomyces</taxon>
    </lineage>
</organism>
<dbReference type="Proteomes" id="UP001224661">
    <property type="component" value="Unassembled WGS sequence"/>
</dbReference>
<feature type="compositionally biased region" description="Pro residues" evidence="1">
    <location>
        <begin position="11"/>
        <end position="49"/>
    </location>
</feature>
<evidence type="ECO:0000256" key="1">
    <source>
        <dbReference type="SAM" id="MobiDB-lite"/>
    </source>
</evidence>
<name>A0ABT6RQ80_9ACTN</name>
<accession>A0ABT6RQ80</accession>
<reference evidence="2 3" key="1">
    <citation type="submission" date="2023-05" db="EMBL/GenBank/DDBJ databases">
        <title>Draft genome sequence of Streptomyces sp. B-S-A8 isolated from a cave soil in Thailand.</title>
        <authorList>
            <person name="Chamroensaksri N."/>
            <person name="Muangham S."/>
        </authorList>
    </citation>
    <scope>NUCLEOTIDE SEQUENCE [LARGE SCALE GENOMIC DNA]</scope>
    <source>
        <strain evidence="2 3">B-S-A8</strain>
    </source>
</reference>
<evidence type="ECO:0008006" key="4">
    <source>
        <dbReference type="Google" id="ProtNLM"/>
    </source>
</evidence>
<sequence>MPSRSSAHTSPPVPPPIPPPAPPPLPPHSVPPPSTPTPVPPTCEVPHFPPLRVRGGRLRGALRRSRNRRTVAAGLAMAAAALAAAGPQGFAGPPDRPAEDQGERTTPSAKPGGPSAPDLVRAPVRIADAETVRLLRPGDRVDVIAAPTSGARATRVTSGARVTDVSAGEQASLEGGALIVLSVPRADAVKLAGAGANSRLAVVLC</sequence>
<gene>
    <name evidence="2" type="ORF">QIS99_10195</name>
</gene>